<comment type="caution">
    <text evidence="2">The sequence shown here is derived from an EMBL/GenBank/DDBJ whole genome shotgun (WGS) entry which is preliminary data.</text>
</comment>
<accession>A0A8X6FA03</accession>
<organism evidence="2 3">
    <name type="scientific">Trichonephila clavata</name>
    <name type="common">Joro spider</name>
    <name type="synonym">Nephila clavata</name>
    <dbReference type="NCBI Taxonomy" id="2740835"/>
    <lineage>
        <taxon>Eukaryota</taxon>
        <taxon>Metazoa</taxon>
        <taxon>Ecdysozoa</taxon>
        <taxon>Arthropoda</taxon>
        <taxon>Chelicerata</taxon>
        <taxon>Arachnida</taxon>
        <taxon>Araneae</taxon>
        <taxon>Araneomorphae</taxon>
        <taxon>Entelegynae</taxon>
        <taxon>Araneoidea</taxon>
        <taxon>Nephilidae</taxon>
        <taxon>Trichonephila</taxon>
    </lineage>
</organism>
<dbReference type="Proteomes" id="UP000887116">
    <property type="component" value="Unassembled WGS sequence"/>
</dbReference>
<sequence length="119" mass="13457">MRLPTTYGVVENVGKSYPLAFTPVNILAGFPVFGIWPLNPNIFTDKEYLSSSVTDKPDRPINSQNNNFPNEESESNMMELDVYVLNSDKCSEEFCGPSIEPFMCNTKTDMTFSKRKISK</sequence>
<reference evidence="2" key="1">
    <citation type="submission" date="2020-07" db="EMBL/GenBank/DDBJ databases">
        <title>Multicomponent nature underlies the extraordinary mechanical properties of spider dragline silk.</title>
        <authorList>
            <person name="Kono N."/>
            <person name="Nakamura H."/>
            <person name="Mori M."/>
            <person name="Yoshida Y."/>
            <person name="Ohtoshi R."/>
            <person name="Malay A.D."/>
            <person name="Moran D.A.P."/>
            <person name="Tomita M."/>
            <person name="Numata K."/>
            <person name="Arakawa K."/>
        </authorList>
    </citation>
    <scope>NUCLEOTIDE SEQUENCE</scope>
</reference>
<gene>
    <name evidence="2" type="primary">AVEN_189737_1</name>
    <name evidence="2" type="ORF">TNCT_1211</name>
</gene>
<protein>
    <submittedName>
        <fullName evidence="2">Uncharacterized protein</fullName>
    </submittedName>
</protein>
<dbReference type="EMBL" id="BMAO01031261">
    <property type="protein sequence ID" value="GFQ73736.1"/>
    <property type="molecule type" value="Genomic_DNA"/>
</dbReference>
<keyword evidence="3" id="KW-1185">Reference proteome</keyword>
<dbReference type="OrthoDB" id="4327074at2759"/>
<evidence type="ECO:0000313" key="2">
    <source>
        <dbReference type="EMBL" id="GFQ73736.1"/>
    </source>
</evidence>
<evidence type="ECO:0000256" key="1">
    <source>
        <dbReference type="SAM" id="MobiDB-lite"/>
    </source>
</evidence>
<feature type="region of interest" description="Disordered" evidence="1">
    <location>
        <begin position="52"/>
        <end position="73"/>
    </location>
</feature>
<name>A0A8X6FA03_TRICU</name>
<proteinExistence type="predicted"/>
<evidence type="ECO:0000313" key="3">
    <source>
        <dbReference type="Proteomes" id="UP000887116"/>
    </source>
</evidence>
<dbReference type="AlphaFoldDB" id="A0A8X6FA03"/>